<reference evidence="2 3" key="1">
    <citation type="journal article" date="2016" name="Nat. Commun.">
        <title>Ectomycorrhizal ecology is imprinted in the genome of the dominant symbiotic fungus Cenococcum geophilum.</title>
        <authorList>
            <consortium name="DOE Joint Genome Institute"/>
            <person name="Peter M."/>
            <person name="Kohler A."/>
            <person name="Ohm R.A."/>
            <person name="Kuo A."/>
            <person name="Krutzmann J."/>
            <person name="Morin E."/>
            <person name="Arend M."/>
            <person name="Barry K.W."/>
            <person name="Binder M."/>
            <person name="Choi C."/>
            <person name="Clum A."/>
            <person name="Copeland A."/>
            <person name="Grisel N."/>
            <person name="Haridas S."/>
            <person name="Kipfer T."/>
            <person name="LaButti K."/>
            <person name="Lindquist E."/>
            <person name="Lipzen A."/>
            <person name="Maire R."/>
            <person name="Meier B."/>
            <person name="Mihaltcheva S."/>
            <person name="Molinier V."/>
            <person name="Murat C."/>
            <person name="Poggeler S."/>
            <person name="Quandt C.A."/>
            <person name="Sperisen C."/>
            <person name="Tritt A."/>
            <person name="Tisserant E."/>
            <person name="Crous P.W."/>
            <person name="Henrissat B."/>
            <person name="Nehls U."/>
            <person name="Egli S."/>
            <person name="Spatafora J.W."/>
            <person name="Grigoriev I.V."/>
            <person name="Martin F.M."/>
        </authorList>
    </citation>
    <scope>NUCLEOTIDE SEQUENCE [LARGE SCALE GENOMIC DNA]</scope>
    <source>
        <strain evidence="2 3">CBS 459.81</strain>
    </source>
</reference>
<accession>A0A8E2JBA9</accession>
<protein>
    <recommendedName>
        <fullName evidence="1">Heterokaryon incompatibility domain-containing protein</fullName>
    </recommendedName>
</protein>
<feature type="domain" description="Heterokaryon incompatibility" evidence="1">
    <location>
        <begin position="94"/>
        <end position="165"/>
    </location>
</feature>
<dbReference type="PANTHER" id="PTHR39596:SF2">
    <property type="entry name" value="HET DOMAIN PROTEIN (AFU_ORTHOLOGUE AFUA_1G17550)-RELATED"/>
    <property type="match status" value="1"/>
</dbReference>
<dbReference type="Proteomes" id="UP000250266">
    <property type="component" value="Unassembled WGS sequence"/>
</dbReference>
<dbReference type="OrthoDB" id="2426273at2759"/>
<evidence type="ECO:0000313" key="3">
    <source>
        <dbReference type="Proteomes" id="UP000250266"/>
    </source>
</evidence>
<dbReference type="EMBL" id="KV745224">
    <property type="protein sequence ID" value="OCK76295.1"/>
    <property type="molecule type" value="Genomic_DNA"/>
</dbReference>
<dbReference type="Pfam" id="PF06985">
    <property type="entry name" value="HET"/>
    <property type="match status" value="1"/>
</dbReference>
<dbReference type="PANTHER" id="PTHR39596">
    <property type="match status" value="1"/>
</dbReference>
<sequence length="269" mass="30705">MHACLLDSNANTIRAKHQRCDRICHANIMSASTFHLRHITDDCDCDWIKALLSNIQETLDKDEYSVPDNSSLMDPNLGHQNTIRIPSDHIPCVAISHIWSQGTGSDTEDGLPRCRLQSLLDSLKAFPEHAFWSDSLCIRRDNDLKMKSIAMMEDIYRTAAIVIAIDSTLRPLSTEDSTTKAFAMQFLMSDWNGRLWTFSEAILVKKLRIAFKIEVISVESLERTLATRLRTGIKVKSHYEFSRLHFTNSKVLMHKLVMLRDRSSSVLLN</sequence>
<evidence type="ECO:0000259" key="1">
    <source>
        <dbReference type="Pfam" id="PF06985"/>
    </source>
</evidence>
<organism evidence="2 3">
    <name type="scientific">Lepidopterella palustris CBS 459.81</name>
    <dbReference type="NCBI Taxonomy" id="1314670"/>
    <lineage>
        <taxon>Eukaryota</taxon>
        <taxon>Fungi</taxon>
        <taxon>Dikarya</taxon>
        <taxon>Ascomycota</taxon>
        <taxon>Pezizomycotina</taxon>
        <taxon>Dothideomycetes</taxon>
        <taxon>Pleosporomycetidae</taxon>
        <taxon>Mytilinidiales</taxon>
        <taxon>Argynnaceae</taxon>
        <taxon>Lepidopterella</taxon>
    </lineage>
</organism>
<gene>
    <name evidence="2" type="ORF">K432DRAFT_150298</name>
</gene>
<dbReference type="AlphaFoldDB" id="A0A8E2JBA9"/>
<proteinExistence type="predicted"/>
<dbReference type="InterPro" id="IPR010730">
    <property type="entry name" value="HET"/>
</dbReference>
<name>A0A8E2JBA9_9PEZI</name>
<keyword evidence="3" id="KW-1185">Reference proteome</keyword>
<evidence type="ECO:0000313" key="2">
    <source>
        <dbReference type="EMBL" id="OCK76295.1"/>
    </source>
</evidence>